<dbReference type="AlphaFoldDB" id="A0A9D2N504"/>
<proteinExistence type="predicted"/>
<reference evidence="2" key="2">
    <citation type="submission" date="2021-04" db="EMBL/GenBank/DDBJ databases">
        <authorList>
            <person name="Gilroy R."/>
        </authorList>
    </citation>
    <scope>NUCLEOTIDE SEQUENCE</scope>
    <source>
        <strain evidence="2">ChiSxjej6B18-287</strain>
    </source>
</reference>
<dbReference type="InterPro" id="IPR027417">
    <property type="entry name" value="P-loop_NTPase"/>
</dbReference>
<keyword evidence="1" id="KW-0175">Coiled coil</keyword>
<protein>
    <submittedName>
        <fullName evidence="2">AAA family ATPase</fullName>
    </submittedName>
</protein>
<dbReference type="EMBL" id="DWWV01000047">
    <property type="protein sequence ID" value="HJC10010.1"/>
    <property type="molecule type" value="Genomic_DNA"/>
</dbReference>
<gene>
    <name evidence="2" type="ORF">H9935_04250</name>
</gene>
<dbReference type="SUPFAM" id="SSF52540">
    <property type="entry name" value="P-loop containing nucleoside triphosphate hydrolases"/>
    <property type="match status" value="1"/>
</dbReference>
<sequence>MKKHLYVIGGTMGAGKTTVCNILKKKLKNSVFLDGDWCWNMEPFQVTEETKAMVMDNITHILNNFLACSAYDHVIFCWVLHEQEILDTLLSRLDCQNAEVHLYSLILDEKSLEERLKKDIRQGLRQKDVLERSIRRLPLYEKLNTKKIHVSRQTPEETAAAILRDTGIEDNEKEEEKKMENINETESAFPEDLESLKKELEAYRKMHRGVKQEYDSIVRQMEKQKEAGRTKSATYRQLMGRKLTYGTMLDLYKLYDLED</sequence>
<evidence type="ECO:0000313" key="2">
    <source>
        <dbReference type="EMBL" id="HJC10010.1"/>
    </source>
</evidence>
<comment type="caution">
    <text evidence="2">The sequence shown here is derived from an EMBL/GenBank/DDBJ whole genome shotgun (WGS) entry which is preliminary data.</text>
</comment>
<organism evidence="2 3">
    <name type="scientific">Candidatus Blautia merdigallinarum</name>
    <dbReference type="NCBI Taxonomy" id="2838495"/>
    <lineage>
        <taxon>Bacteria</taxon>
        <taxon>Bacillati</taxon>
        <taxon>Bacillota</taxon>
        <taxon>Clostridia</taxon>
        <taxon>Lachnospirales</taxon>
        <taxon>Lachnospiraceae</taxon>
        <taxon>Blautia</taxon>
    </lineage>
</organism>
<accession>A0A9D2N504</accession>
<feature type="coiled-coil region" evidence="1">
    <location>
        <begin position="168"/>
        <end position="213"/>
    </location>
</feature>
<evidence type="ECO:0000313" key="3">
    <source>
        <dbReference type="Proteomes" id="UP000823893"/>
    </source>
</evidence>
<dbReference type="Proteomes" id="UP000823893">
    <property type="component" value="Unassembled WGS sequence"/>
</dbReference>
<reference evidence="2" key="1">
    <citation type="journal article" date="2021" name="PeerJ">
        <title>Extensive microbial diversity within the chicken gut microbiome revealed by metagenomics and culture.</title>
        <authorList>
            <person name="Gilroy R."/>
            <person name="Ravi A."/>
            <person name="Getino M."/>
            <person name="Pursley I."/>
            <person name="Horton D.L."/>
            <person name="Alikhan N.F."/>
            <person name="Baker D."/>
            <person name="Gharbi K."/>
            <person name="Hall N."/>
            <person name="Watson M."/>
            <person name="Adriaenssens E.M."/>
            <person name="Foster-Nyarko E."/>
            <person name="Jarju S."/>
            <person name="Secka A."/>
            <person name="Antonio M."/>
            <person name="Oren A."/>
            <person name="Chaudhuri R.R."/>
            <person name="La Ragione R."/>
            <person name="Hildebrand F."/>
            <person name="Pallen M.J."/>
        </authorList>
    </citation>
    <scope>NUCLEOTIDE SEQUENCE</scope>
    <source>
        <strain evidence="2">ChiSxjej6B18-287</strain>
    </source>
</reference>
<dbReference type="Gene3D" id="3.40.50.300">
    <property type="entry name" value="P-loop containing nucleotide triphosphate hydrolases"/>
    <property type="match status" value="1"/>
</dbReference>
<dbReference type="Pfam" id="PF13238">
    <property type="entry name" value="AAA_18"/>
    <property type="match status" value="1"/>
</dbReference>
<evidence type="ECO:0000256" key="1">
    <source>
        <dbReference type="SAM" id="Coils"/>
    </source>
</evidence>
<name>A0A9D2N504_9FIRM</name>